<evidence type="ECO:0000313" key="5">
    <source>
        <dbReference type="Proteomes" id="UP001606301"/>
    </source>
</evidence>
<sequence length="252" mass="27335">MTRRPPALPRPSLRWLAGLALAAATSAVTAQGAPAPLRFVLPTNQAMPLLAMTGSRPVDGLLKDIAETLAAGLGRPLQYVVLPAKRAASALHRGDADVHCYVQPGWLEGQLLWTQRFIASAEVVAASRDAPPLAALSGLAGEPVGTVLGYHYPRIDAALPRAFNRQDVVDADTNLRRLAVGRVRYVLTDRLSLQHFIKRHPGAGLREVLEFDRTELGCAVSPREAAALDAINQALRQMHTEGRLNQILDRYR</sequence>
<accession>A0ABW7FEW3</accession>
<proteinExistence type="predicted"/>
<name>A0ABW7FEW3_9BURK</name>
<feature type="chain" id="PRO_5045223259" evidence="2">
    <location>
        <begin position="31"/>
        <end position="252"/>
    </location>
</feature>
<keyword evidence="1 2" id="KW-0732">Signal</keyword>
<comment type="caution">
    <text evidence="4">The sequence shown here is derived from an EMBL/GenBank/DDBJ whole genome shotgun (WGS) entry which is preliminary data.</text>
</comment>
<reference evidence="4 5" key="1">
    <citation type="submission" date="2024-08" db="EMBL/GenBank/DDBJ databases">
        <authorList>
            <person name="Lu H."/>
        </authorList>
    </citation>
    <scope>NUCLEOTIDE SEQUENCE [LARGE SCALE GENOMIC DNA]</scope>
    <source>
        <strain evidence="4 5">LKC17W</strain>
    </source>
</reference>
<dbReference type="InterPro" id="IPR001638">
    <property type="entry name" value="Solute-binding_3/MltF_N"/>
</dbReference>
<dbReference type="EMBL" id="JBIGHW010000003">
    <property type="protein sequence ID" value="MFG6440266.1"/>
    <property type="molecule type" value="Genomic_DNA"/>
</dbReference>
<evidence type="ECO:0000256" key="2">
    <source>
        <dbReference type="SAM" id="SignalP"/>
    </source>
</evidence>
<feature type="domain" description="Solute-binding protein family 3/N-terminal" evidence="3">
    <location>
        <begin position="36"/>
        <end position="252"/>
    </location>
</feature>
<organism evidence="4 5">
    <name type="scientific">Pelomonas margarita</name>
    <dbReference type="NCBI Taxonomy" id="3299031"/>
    <lineage>
        <taxon>Bacteria</taxon>
        <taxon>Pseudomonadati</taxon>
        <taxon>Pseudomonadota</taxon>
        <taxon>Betaproteobacteria</taxon>
        <taxon>Burkholderiales</taxon>
        <taxon>Sphaerotilaceae</taxon>
        <taxon>Roseateles</taxon>
    </lineage>
</organism>
<gene>
    <name evidence="4" type="ORF">ACG0Z3_06170</name>
</gene>
<evidence type="ECO:0000256" key="1">
    <source>
        <dbReference type="ARBA" id="ARBA00022729"/>
    </source>
</evidence>
<protein>
    <submittedName>
        <fullName evidence="4">Substrate-binding periplasmic protein</fullName>
    </submittedName>
</protein>
<dbReference type="SUPFAM" id="SSF53850">
    <property type="entry name" value="Periplasmic binding protein-like II"/>
    <property type="match status" value="1"/>
</dbReference>
<feature type="signal peptide" evidence="2">
    <location>
        <begin position="1"/>
        <end position="30"/>
    </location>
</feature>
<dbReference type="PANTHER" id="PTHR35936">
    <property type="entry name" value="MEMBRANE-BOUND LYTIC MUREIN TRANSGLYCOSYLASE F"/>
    <property type="match status" value="1"/>
</dbReference>
<dbReference type="Gene3D" id="3.40.190.10">
    <property type="entry name" value="Periplasmic binding protein-like II"/>
    <property type="match status" value="2"/>
</dbReference>
<evidence type="ECO:0000313" key="4">
    <source>
        <dbReference type="EMBL" id="MFG6440266.1"/>
    </source>
</evidence>
<keyword evidence="5" id="KW-1185">Reference proteome</keyword>
<dbReference type="PANTHER" id="PTHR35936:SF6">
    <property type="entry name" value="AMINO ACID ABC TRANSPORTER SUBSTRATE-BINDING PAAT FAMILY PROTEIN"/>
    <property type="match status" value="1"/>
</dbReference>
<dbReference type="SMART" id="SM00062">
    <property type="entry name" value="PBPb"/>
    <property type="match status" value="1"/>
</dbReference>
<evidence type="ECO:0000259" key="3">
    <source>
        <dbReference type="SMART" id="SM00062"/>
    </source>
</evidence>
<dbReference type="RefSeq" id="WP_394396308.1">
    <property type="nucleotide sequence ID" value="NZ_JBIGHW010000003.1"/>
</dbReference>
<dbReference type="Pfam" id="PF00497">
    <property type="entry name" value="SBP_bac_3"/>
    <property type="match status" value="1"/>
</dbReference>
<dbReference type="Proteomes" id="UP001606301">
    <property type="component" value="Unassembled WGS sequence"/>
</dbReference>